<sequence length="498" mass="52720">MLTLLRAIATTGGASGISMLLGLLTNKIIAVVLGPSGVGLLASFRAIQDVVTGLGSLGGTAAQVQALSSVTGEARRRRVIACVWLTLTGMVVFSTGLLVAAPAIAEHFFRDPSAEIVVAVRCMVVSFSVSLGAAIALGFVNVSGAIGWMALAQIAASVASLVAAWPLATLAGQGHLLAYVGMIATPVAIQLAIAVIMTFRLGWMPQIAAAFRQRPARADIKHFLVYFVANVGGGLITSSCALILRATIIETSDQATNGLFQASWTLTQQNLTLLMASFGTYLLPALSAAHDVEERRRFLDETIPVIIMLTVPMAAVGLLFMPLVLRLLYSAAFLPAIELLRWMLLANLFSALVAVLVVLLLARGRPLASAVTEVMWHVGFTAASVAVLTGVVDPAWVGLGRLEALGAAFFLFHGLRLACLLVFCRTKVSYVPARRVWLVGALGFSLLLIAAWIGWSAQDVNWAVSVPAAMVICASPLLLLNRARFRRLLGLVRAYVAR</sequence>
<evidence type="ECO:0000256" key="1">
    <source>
        <dbReference type="ARBA" id="ARBA00004651"/>
    </source>
</evidence>
<dbReference type="GO" id="GO:0005886">
    <property type="term" value="C:plasma membrane"/>
    <property type="evidence" value="ECO:0007669"/>
    <property type="project" value="UniProtKB-SubCell"/>
</dbReference>
<feature type="transmembrane region" description="Helical" evidence="6">
    <location>
        <begin position="340"/>
        <end position="362"/>
    </location>
</feature>
<feature type="transmembrane region" description="Helical" evidence="6">
    <location>
        <begin position="28"/>
        <end position="47"/>
    </location>
</feature>
<feature type="transmembrane region" description="Helical" evidence="6">
    <location>
        <begin position="79"/>
        <end position="104"/>
    </location>
</feature>
<feature type="transmembrane region" description="Helical" evidence="6">
    <location>
        <begin position="404"/>
        <end position="424"/>
    </location>
</feature>
<organism evidence="7 8">
    <name type="scientific">Vineibacter terrae</name>
    <dbReference type="NCBI Taxonomy" id="2586908"/>
    <lineage>
        <taxon>Bacteria</taxon>
        <taxon>Pseudomonadati</taxon>
        <taxon>Pseudomonadota</taxon>
        <taxon>Alphaproteobacteria</taxon>
        <taxon>Hyphomicrobiales</taxon>
        <taxon>Vineibacter</taxon>
    </lineage>
</organism>
<evidence type="ECO:0000256" key="4">
    <source>
        <dbReference type="ARBA" id="ARBA00022989"/>
    </source>
</evidence>
<feature type="transmembrane region" description="Helical" evidence="6">
    <location>
        <begin position="461"/>
        <end position="480"/>
    </location>
</feature>
<feature type="transmembrane region" description="Helical" evidence="6">
    <location>
        <begin position="269"/>
        <end position="290"/>
    </location>
</feature>
<feature type="transmembrane region" description="Helical" evidence="6">
    <location>
        <begin position="374"/>
        <end position="392"/>
    </location>
</feature>
<name>A0A5C8PHB4_9HYPH</name>
<comment type="subcellular location">
    <subcellularLocation>
        <location evidence="1">Cell membrane</location>
        <topology evidence="1">Multi-pass membrane protein</topology>
    </subcellularLocation>
</comment>
<keyword evidence="2" id="KW-1003">Cell membrane</keyword>
<evidence type="ECO:0008006" key="9">
    <source>
        <dbReference type="Google" id="ProtNLM"/>
    </source>
</evidence>
<evidence type="ECO:0000256" key="2">
    <source>
        <dbReference type="ARBA" id="ARBA00022475"/>
    </source>
</evidence>
<evidence type="ECO:0000313" key="8">
    <source>
        <dbReference type="Proteomes" id="UP000321638"/>
    </source>
</evidence>
<evidence type="ECO:0000256" key="6">
    <source>
        <dbReference type="SAM" id="Phobius"/>
    </source>
</evidence>
<keyword evidence="5 6" id="KW-0472">Membrane</keyword>
<dbReference type="Proteomes" id="UP000321638">
    <property type="component" value="Unassembled WGS sequence"/>
</dbReference>
<dbReference type="AlphaFoldDB" id="A0A5C8PHB4"/>
<reference evidence="7 8" key="1">
    <citation type="submission" date="2019-06" db="EMBL/GenBank/DDBJ databases">
        <title>New taxonomy in bacterial strain CC-CFT640, isolated from vineyard.</title>
        <authorList>
            <person name="Lin S.-Y."/>
            <person name="Tsai C.-F."/>
            <person name="Young C.-C."/>
        </authorList>
    </citation>
    <scope>NUCLEOTIDE SEQUENCE [LARGE SCALE GENOMIC DNA]</scope>
    <source>
        <strain evidence="7 8">CC-CFT640</strain>
    </source>
</reference>
<accession>A0A5C8PHB4</accession>
<dbReference type="PANTHER" id="PTHR30250">
    <property type="entry name" value="PST FAMILY PREDICTED COLANIC ACID TRANSPORTER"/>
    <property type="match status" value="1"/>
</dbReference>
<protein>
    <recommendedName>
        <fullName evidence="9">Oligosaccharide flippase family protein</fullName>
    </recommendedName>
</protein>
<evidence type="ECO:0000313" key="7">
    <source>
        <dbReference type="EMBL" id="TXL73192.1"/>
    </source>
</evidence>
<evidence type="ECO:0000256" key="5">
    <source>
        <dbReference type="ARBA" id="ARBA00023136"/>
    </source>
</evidence>
<gene>
    <name evidence="7" type="ORF">FHP25_22465</name>
</gene>
<dbReference type="PANTHER" id="PTHR30250:SF11">
    <property type="entry name" value="O-ANTIGEN TRANSPORTER-RELATED"/>
    <property type="match status" value="1"/>
</dbReference>
<feature type="transmembrane region" description="Helical" evidence="6">
    <location>
        <begin position="302"/>
        <end position="328"/>
    </location>
</feature>
<feature type="transmembrane region" description="Helical" evidence="6">
    <location>
        <begin position="116"/>
        <end position="139"/>
    </location>
</feature>
<feature type="transmembrane region" description="Helical" evidence="6">
    <location>
        <begin position="146"/>
        <end position="165"/>
    </location>
</feature>
<feature type="transmembrane region" description="Helical" evidence="6">
    <location>
        <begin position="223"/>
        <end position="249"/>
    </location>
</feature>
<keyword evidence="4 6" id="KW-1133">Transmembrane helix</keyword>
<dbReference type="RefSeq" id="WP_147849211.1">
    <property type="nucleotide sequence ID" value="NZ_VDUZ01000027.1"/>
</dbReference>
<evidence type="ECO:0000256" key="3">
    <source>
        <dbReference type="ARBA" id="ARBA00022692"/>
    </source>
</evidence>
<dbReference type="OrthoDB" id="9769862at2"/>
<keyword evidence="8" id="KW-1185">Reference proteome</keyword>
<feature type="transmembrane region" description="Helical" evidence="6">
    <location>
        <begin position="177"/>
        <end position="202"/>
    </location>
</feature>
<comment type="caution">
    <text evidence="7">The sequence shown here is derived from an EMBL/GenBank/DDBJ whole genome shotgun (WGS) entry which is preliminary data.</text>
</comment>
<keyword evidence="3 6" id="KW-0812">Transmembrane</keyword>
<proteinExistence type="predicted"/>
<dbReference type="EMBL" id="VDUZ01000027">
    <property type="protein sequence ID" value="TXL73192.1"/>
    <property type="molecule type" value="Genomic_DNA"/>
</dbReference>
<dbReference type="InterPro" id="IPR050833">
    <property type="entry name" value="Poly_Biosynth_Transport"/>
</dbReference>
<feature type="transmembrane region" description="Helical" evidence="6">
    <location>
        <begin position="436"/>
        <end position="455"/>
    </location>
</feature>